<keyword evidence="7" id="KW-1185">Reference proteome</keyword>
<dbReference type="SUPFAM" id="SSF46934">
    <property type="entry name" value="UBA-like"/>
    <property type="match status" value="1"/>
</dbReference>
<dbReference type="PROSITE" id="PS50030">
    <property type="entry name" value="UBA"/>
    <property type="match status" value="1"/>
</dbReference>
<feature type="compositionally biased region" description="Basic and acidic residues" evidence="2">
    <location>
        <begin position="1003"/>
        <end position="1018"/>
    </location>
</feature>
<gene>
    <name evidence="6" type="ORF">IWW36_000778</name>
</gene>
<evidence type="ECO:0000313" key="6">
    <source>
        <dbReference type="EMBL" id="KAJ2851817.1"/>
    </source>
</evidence>
<organism evidence="6 7">
    <name type="scientific">Coemansia brasiliensis</name>
    <dbReference type="NCBI Taxonomy" id="2650707"/>
    <lineage>
        <taxon>Eukaryota</taxon>
        <taxon>Fungi</taxon>
        <taxon>Fungi incertae sedis</taxon>
        <taxon>Zoopagomycota</taxon>
        <taxon>Kickxellomycotina</taxon>
        <taxon>Kickxellomycetes</taxon>
        <taxon>Kickxellales</taxon>
        <taxon>Kickxellaceae</taxon>
        <taxon>Coemansia</taxon>
    </lineage>
</organism>
<sequence length="1075" mass="117367">MEAKQGAMWRPTEREQRAYTYLLSILDPHKEGVIEGQAAVPFFQKSGLPDAVLGGIWQLADTDSKGHLTTQEFGVAMKLISLSQANRPVMLSSLTEDVNLPELRGISWQQVLSSPISTSMSGTHGRRDSNTSSIGWTSMMGTAAASQASLSEAVVSPKEKQQYTQIFEKSGPVDGAISGAAARALFTKTKLTNEQLGRVWMLADPHSEGKLRLPGFIVAMYFIRRIMENRSIELPHRCPASLWRSAGGDPRVLSPVGSMSQTSLTSMSTPDLADAQWDVTKEEWQRYEQFFNSLDTQRVGYLSGDVPVNFFLKSKLPESLLSKVWDLADIRRSGRLSKEEFAVAMHLINARLLGGQIPDRLPPTLVPPSMRRAAISSSSMQNLSPTLRPTSARDRVQLADNLKRSTSYAAGRPAVPASMSRVSTARSTAMSPPMESDELTSLQTQLGQMEDISRGLQTQRTETANQLAQASTRKQELEGRLIALQSSHDVEQRVNQELKEKLKAEESQVAVLQSQVSDANKRLSVVSAQHAQLEQDVHRVQTQQAALAQRLQQAQEDERQMHSEISTLEQRKQMLEQKLVETQSQIAQLQKSNQEMQERVHTLTQETDALTRQVSEAEKEATELTAQIQVQRQAINQKATSGDRESLSFDDIFGTGESQPATAEGAAFSSSGEFISAGTDPRSESLPQHPSTSSETTATISGPAAFAPMPPLDTTLAGANSTDAFDSFGAHSADPFEEFLQSTVTEPSEKRASENTQQFDAVFAPSAVTRSQTKPIEATRAMSDPRSVTSTPAPSSSHATPAAETHNAAKSTPSSPPTATKSNDGLAATSGQGFAADFTAVFGEIPSASERAINQDIAAFKDKFPDISSLSVSENVTEKPITEAKSEENEELTFESVFGSGDNTNDTESKGKDAEVPPPTSDPAAAKKSDKKDEDSKSSKTESSEAANKSVDDDDFVPPPVVKRTNVSARPMSRVLSIFRSSSSSGTRGSGLLSGGPTLPKRSATERRQQQLKEQDRKFEEQWAKGDWPDWVKKGEFFYERKMLLEMGYPKDRVVEALEVNDFNLAQATDYLLSC</sequence>
<dbReference type="Gene3D" id="1.10.238.10">
    <property type="entry name" value="EF-hand"/>
    <property type="match status" value="3"/>
</dbReference>
<feature type="domain" description="UBA" evidence="3">
    <location>
        <begin position="1044"/>
        <end position="1075"/>
    </location>
</feature>
<feature type="compositionally biased region" description="Polar residues" evidence="2">
    <location>
        <begin position="685"/>
        <end position="700"/>
    </location>
</feature>
<evidence type="ECO:0000259" key="3">
    <source>
        <dbReference type="PROSITE" id="PS50030"/>
    </source>
</evidence>
<evidence type="ECO:0000259" key="4">
    <source>
        <dbReference type="PROSITE" id="PS50031"/>
    </source>
</evidence>
<dbReference type="SMART" id="SM00027">
    <property type="entry name" value="EH"/>
    <property type="match status" value="3"/>
</dbReference>
<evidence type="ECO:0000259" key="5">
    <source>
        <dbReference type="PROSITE" id="PS50222"/>
    </source>
</evidence>
<protein>
    <submittedName>
        <fullName evidence="6">Uncharacterized protein</fullName>
    </submittedName>
</protein>
<feature type="coiled-coil region" evidence="1">
    <location>
        <begin position="460"/>
        <end position="634"/>
    </location>
</feature>
<dbReference type="PROSITE" id="PS50222">
    <property type="entry name" value="EF_HAND_2"/>
    <property type="match status" value="2"/>
</dbReference>
<dbReference type="GO" id="GO:0005737">
    <property type="term" value="C:cytoplasm"/>
    <property type="evidence" value="ECO:0007669"/>
    <property type="project" value="TreeGrafter"/>
</dbReference>
<dbReference type="AlphaFoldDB" id="A0A9W8IA62"/>
<feature type="compositionally biased region" description="Basic and acidic residues" evidence="2">
    <location>
        <begin position="876"/>
        <end position="887"/>
    </location>
</feature>
<feature type="domain" description="EH" evidence="4">
    <location>
        <begin position="159"/>
        <end position="242"/>
    </location>
</feature>
<dbReference type="CDD" id="cd00052">
    <property type="entry name" value="EH"/>
    <property type="match status" value="3"/>
</dbReference>
<feature type="compositionally biased region" description="Low complexity" evidence="2">
    <location>
        <begin position="973"/>
        <end position="987"/>
    </location>
</feature>
<feature type="region of interest" description="Disordered" evidence="2">
    <location>
        <begin position="636"/>
        <end position="722"/>
    </location>
</feature>
<dbReference type="GO" id="GO:0005509">
    <property type="term" value="F:calcium ion binding"/>
    <property type="evidence" value="ECO:0007669"/>
    <property type="project" value="InterPro"/>
</dbReference>
<dbReference type="InterPro" id="IPR011992">
    <property type="entry name" value="EF-hand-dom_pair"/>
</dbReference>
<dbReference type="Proteomes" id="UP001139887">
    <property type="component" value="Unassembled WGS sequence"/>
</dbReference>
<feature type="domain" description="EH" evidence="4">
    <location>
        <begin position="283"/>
        <end position="372"/>
    </location>
</feature>
<dbReference type="InterPro" id="IPR009060">
    <property type="entry name" value="UBA-like_sf"/>
</dbReference>
<dbReference type="GO" id="GO:0005886">
    <property type="term" value="C:plasma membrane"/>
    <property type="evidence" value="ECO:0007669"/>
    <property type="project" value="TreeGrafter"/>
</dbReference>
<dbReference type="OrthoDB" id="524326at2759"/>
<name>A0A9W8IA62_9FUNG</name>
<accession>A0A9W8IA62</accession>
<feature type="compositionally biased region" description="Basic and acidic residues" evidence="2">
    <location>
        <begin position="391"/>
        <end position="403"/>
    </location>
</feature>
<evidence type="ECO:0000313" key="7">
    <source>
        <dbReference type="Proteomes" id="UP001139887"/>
    </source>
</evidence>
<dbReference type="SUPFAM" id="SSF57997">
    <property type="entry name" value="Tropomyosin"/>
    <property type="match status" value="1"/>
</dbReference>
<feature type="compositionally biased region" description="Polar residues" evidence="2">
    <location>
        <begin position="420"/>
        <end position="430"/>
    </location>
</feature>
<dbReference type="Pfam" id="PF12763">
    <property type="entry name" value="EH"/>
    <property type="match status" value="3"/>
</dbReference>
<feature type="region of interest" description="Disordered" evidence="2">
    <location>
        <begin position="738"/>
        <end position="830"/>
    </location>
</feature>
<dbReference type="SMART" id="SM00165">
    <property type="entry name" value="UBA"/>
    <property type="match status" value="1"/>
</dbReference>
<dbReference type="PANTHER" id="PTHR11216">
    <property type="entry name" value="EH DOMAIN"/>
    <property type="match status" value="1"/>
</dbReference>
<dbReference type="PANTHER" id="PTHR11216:SF170">
    <property type="entry name" value="DYNAMIN ASSOCIATED PROTEIN 160, ISOFORM D"/>
    <property type="match status" value="1"/>
</dbReference>
<dbReference type="InterPro" id="IPR015940">
    <property type="entry name" value="UBA"/>
</dbReference>
<feature type="domain" description="EF-hand" evidence="5">
    <location>
        <begin position="48"/>
        <end position="83"/>
    </location>
</feature>
<dbReference type="PROSITE" id="PS50031">
    <property type="entry name" value="EH"/>
    <property type="match status" value="3"/>
</dbReference>
<evidence type="ECO:0000256" key="1">
    <source>
        <dbReference type="SAM" id="Coils"/>
    </source>
</evidence>
<dbReference type="InterPro" id="IPR002048">
    <property type="entry name" value="EF_hand_dom"/>
</dbReference>
<feature type="domain" description="EF-hand" evidence="5">
    <location>
        <begin position="316"/>
        <end position="351"/>
    </location>
</feature>
<evidence type="ECO:0000256" key="2">
    <source>
        <dbReference type="SAM" id="MobiDB-lite"/>
    </source>
</evidence>
<dbReference type="SUPFAM" id="SSF47473">
    <property type="entry name" value="EF-hand"/>
    <property type="match status" value="3"/>
</dbReference>
<dbReference type="GO" id="GO:0016197">
    <property type="term" value="P:endosomal transport"/>
    <property type="evidence" value="ECO:0007669"/>
    <property type="project" value="TreeGrafter"/>
</dbReference>
<dbReference type="InterPro" id="IPR000261">
    <property type="entry name" value="EH_dom"/>
</dbReference>
<comment type="caution">
    <text evidence="6">The sequence shown here is derived from an EMBL/GenBank/DDBJ whole genome shotgun (WGS) entry which is preliminary data.</text>
</comment>
<dbReference type="SMART" id="SM00054">
    <property type="entry name" value="EFh"/>
    <property type="match status" value="2"/>
</dbReference>
<dbReference type="Gene3D" id="1.10.8.10">
    <property type="entry name" value="DNA helicase RuvA subunit, C-terminal domain"/>
    <property type="match status" value="1"/>
</dbReference>
<reference evidence="6" key="1">
    <citation type="submission" date="2022-07" db="EMBL/GenBank/DDBJ databases">
        <title>Phylogenomic reconstructions and comparative analyses of Kickxellomycotina fungi.</title>
        <authorList>
            <person name="Reynolds N.K."/>
            <person name="Stajich J.E."/>
            <person name="Barry K."/>
            <person name="Grigoriev I.V."/>
            <person name="Crous P."/>
            <person name="Smith M.E."/>
        </authorList>
    </citation>
    <scope>NUCLEOTIDE SEQUENCE</scope>
    <source>
        <strain evidence="6">NRRL 1566</strain>
    </source>
</reference>
<dbReference type="GO" id="GO:0006897">
    <property type="term" value="P:endocytosis"/>
    <property type="evidence" value="ECO:0007669"/>
    <property type="project" value="TreeGrafter"/>
</dbReference>
<proteinExistence type="predicted"/>
<dbReference type="EMBL" id="JANBUW010000008">
    <property type="protein sequence ID" value="KAJ2851817.1"/>
    <property type="molecule type" value="Genomic_DNA"/>
</dbReference>
<feature type="domain" description="EH" evidence="4">
    <location>
        <begin position="15"/>
        <end position="101"/>
    </location>
</feature>
<feature type="compositionally biased region" description="Basic and acidic residues" evidence="2">
    <location>
        <begin position="925"/>
        <end position="943"/>
    </location>
</feature>
<feature type="region of interest" description="Disordered" evidence="2">
    <location>
        <begin position="374"/>
        <end position="438"/>
    </location>
</feature>
<feature type="compositionally biased region" description="Low complexity" evidence="2">
    <location>
        <begin position="785"/>
        <end position="822"/>
    </location>
</feature>
<dbReference type="Gene3D" id="1.10.287.1490">
    <property type="match status" value="1"/>
</dbReference>
<keyword evidence="1" id="KW-0175">Coiled coil</keyword>
<feature type="region of interest" description="Disordered" evidence="2">
    <location>
        <begin position="864"/>
        <end position="1018"/>
    </location>
</feature>